<dbReference type="InterPro" id="IPR010690">
    <property type="entry name" value="YqfD"/>
</dbReference>
<dbReference type="AlphaFoldDB" id="A0AAE3E9U6"/>
<keyword evidence="1" id="KW-0812">Transmembrane</keyword>
<proteinExistence type="predicted"/>
<reference evidence="2" key="1">
    <citation type="submission" date="2021-10" db="EMBL/GenBank/DDBJ databases">
        <title>Anaerobic single-cell dispensing facilitates the cultivation of human gut bacteria.</title>
        <authorList>
            <person name="Afrizal A."/>
        </authorList>
    </citation>
    <scope>NUCLEOTIDE SEQUENCE</scope>
    <source>
        <strain evidence="2">CLA-AA-H215</strain>
    </source>
</reference>
<dbReference type="Proteomes" id="UP001198182">
    <property type="component" value="Unassembled WGS sequence"/>
</dbReference>
<evidence type="ECO:0000313" key="2">
    <source>
        <dbReference type="EMBL" id="MCC2230493.1"/>
    </source>
</evidence>
<keyword evidence="3" id="KW-1185">Reference proteome</keyword>
<dbReference type="EMBL" id="JAJEQR010000012">
    <property type="protein sequence ID" value="MCC2230493.1"/>
    <property type="molecule type" value="Genomic_DNA"/>
</dbReference>
<keyword evidence="1" id="KW-0472">Membrane</keyword>
<feature type="transmembrane region" description="Helical" evidence="1">
    <location>
        <begin position="88"/>
        <end position="108"/>
    </location>
</feature>
<name>A0AAE3E9U6_9FIRM</name>
<dbReference type="RefSeq" id="WP_308453164.1">
    <property type="nucleotide sequence ID" value="NZ_JAJEQR010000012.1"/>
</dbReference>
<evidence type="ECO:0000313" key="3">
    <source>
        <dbReference type="Proteomes" id="UP001198182"/>
    </source>
</evidence>
<accession>A0AAE3E9U6</accession>
<dbReference type="Pfam" id="PF06898">
    <property type="entry name" value="YqfD"/>
    <property type="match status" value="1"/>
</dbReference>
<comment type="caution">
    <text evidence="2">The sequence shown here is derived from an EMBL/GenBank/DDBJ whole genome shotgun (WGS) entry which is preliminary data.</text>
</comment>
<organism evidence="2 3">
    <name type="scientific">Hominifimenecus microfluidus</name>
    <dbReference type="NCBI Taxonomy" id="2885348"/>
    <lineage>
        <taxon>Bacteria</taxon>
        <taxon>Bacillati</taxon>
        <taxon>Bacillota</taxon>
        <taxon>Clostridia</taxon>
        <taxon>Lachnospirales</taxon>
        <taxon>Lachnospiraceae</taxon>
        <taxon>Hominifimenecus</taxon>
    </lineage>
</organism>
<sequence>MGAVRLFFHGQLQIRAYGRDPERFLNLCAGTGVTLYNMKRKEDDVCFVLSVPDFRRAVPLARKSRTFLHICRRSGLPFLLYRNRTRKAYAAGLLLGIFLLYFLSHFLWDIRFVGNLYYTDETIRDFLEEEGIQYGMWTNQIVCNDLEQAIRIRYPEITWVSAQISGTRMIIQMKENFSGTDSTEIKNVPGDLAAAEDGVITSMIVRQGTPLVKPGDEVKAGQVLVSGRIPIHDDSGEVVTEEETTADADVYAELSIPYVWEHSRYREERIVTGKYPCGISLRIGSYLLRAGRTEAQDGTFCLSETETPVLFYRFSLPLSLTIFRAFHYETCMRRMTEEECQALTEKELTLFRGEIRAEGGKILREETETTMDENQIRAEGYFWIEKQIGEKVPLQEIVREENENGISVGEASYDAE</sequence>
<evidence type="ECO:0000256" key="1">
    <source>
        <dbReference type="SAM" id="Phobius"/>
    </source>
</evidence>
<protein>
    <submittedName>
        <fullName evidence="2">Sporulation protein YqfD</fullName>
    </submittedName>
</protein>
<gene>
    <name evidence="2" type="ORF">LKD81_05690</name>
</gene>
<keyword evidence="1" id="KW-1133">Transmembrane helix</keyword>